<dbReference type="RefSeq" id="WP_128685670.1">
    <property type="nucleotide sequence ID" value="NZ_CP029684.2"/>
</dbReference>
<reference evidence="10" key="3">
    <citation type="submission" date="2020-01" db="EMBL/GenBank/DDBJ databases">
        <authorList>
            <person name="Cousin F.J."/>
            <person name="Le Guellec R."/>
            <person name="Cretenet M."/>
        </authorList>
    </citation>
    <scope>NUCLEOTIDE SEQUENCE</scope>
    <source>
        <strain evidence="10">UCMA 15228</strain>
    </source>
</reference>
<evidence type="ECO:0000256" key="7">
    <source>
        <dbReference type="ARBA" id="ARBA00070925"/>
    </source>
</evidence>
<keyword evidence="2" id="KW-0548">Nucleotidyltransferase</keyword>
<evidence type="ECO:0000313" key="9">
    <source>
        <dbReference type="EMBL" id="MDN6900477.1"/>
    </source>
</evidence>
<keyword evidence="4" id="KW-0540">Nuclease</keyword>
<dbReference type="InterPro" id="IPR012337">
    <property type="entry name" value="RNaseH-like_sf"/>
</dbReference>
<keyword evidence="6" id="KW-0239">DNA-directed DNA polymerase</keyword>
<dbReference type="AlphaFoldDB" id="A0AAJ1RCZ4"/>
<feature type="domain" description="Exonuclease" evidence="8">
    <location>
        <begin position="2"/>
        <end position="167"/>
    </location>
</feature>
<keyword evidence="5 9" id="KW-0378">Hydrolase</keyword>
<dbReference type="GO" id="GO:0003887">
    <property type="term" value="F:DNA-directed DNA polymerase activity"/>
    <property type="evidence" value="ECO:0007669"/>
    <property type="project" value="UniProtKB-KW"/>
</dbReference>
<dbReference type="GO" id="GO:0006260">
    <property type="term" value="P:DNA replication"/>
    <property type="evidence" value="ECO:0007669"/>
    <property type="project" value="UniProtKB-KW"/>
</dbReference>
<reference evidence="10 11" key="1">
    <citation type="journal article" date="2019" name="Syst. Appl. Microbiol.">
        <title>Oenococcus sicerae sp. nov., isolated from French cider.</title>
        <authorList>
            <person name="Cousin F.J."/>
            <person name="Le Guellec R."/>
            <person name="Chagnot C."/>
            <person name="Goux D."/>
            <person name="Dalmasso M."/>
            <person name="Laplace J.M."/>
            <person name="Cretenet M."/>
        </authorList>
    </citation>
    <scope>NUCLEOTIDE SEQUENCE [LARGE SCALE GENOMIC DNA]</scope>
    <source>
        <strain evidence="10 11">UCMA 15228</strain>
    </source>
</reference>
<dbReference type="GO" id="GO:0005829">
    <property type="term" value="C:cytosol"/>
    <property type="evidence" value="ECO:0007669"/>
    <property type="project" value="TreeGrafter"/>
</dbReference>
<sequence length="177" mass="19965">MNFLAMDFETASSDPWSAVSLGLTLVADNKISQNWYSLIKPETAFSYWNTEINGLTADDVIDSPKFPAVWDEIKNLYSDYPIVVGHNIRFDNNVLQQTLHYYGLKAPHYLSLDTVAVSRKFHPEMANHKLDTVVADLGLNLAHHHNAADDAQAAAEILIYEIEHFGESRIKDFAKLT</sequence>
<dbReference type="Pfam" id="PF00929">
    <property type="entry name" value="RNase_T"/>
    <property type="match status" value="1"/>
</dbReference>
<reference evidence="9" key="2">
    <citation type="submission" date="2019-01" db="EMBL/GenBank/DDBJ databases">
        <title>Oenococcus sicerae UCMA17102.</title>
        <authorList>
            <person name="Cousin F.J."/>
            <person name="Le Guellec R."/>
            <person name="Cretenet M."/>
        </authorList>
    </citation>
    <scope>NUCLEOTIDE SEQUENCE</scope>
    <source>
        <strain evidence="9">UCMA17102</strain>
    </source>
</reference>
<dbReference type="GO" id="GO:0003676">
    <property type="term" value="F:nucleic acid binding"/>
    <property type="evidence" value="ECO:0007669"/>
    <property type="project" value="InterPro"/>
</dbReference>
<dbReference type="GO" id="GO:0008408">
    <property type="term" value="F:3'-5' exonuclease activity"/>
    <property type="evidence" value="ECO:0007669"/>
    <property type="project" value="TreeGrafter"/>
</dbReference>
<keyword evidence="1" id="KW-0808">Transferase</keyword>
<keyword evidence="3" id="KW-0235">DNA replication</keyword>
<accession>A0AAJ1RCZ4</accession>
<dbReference type="SMART" id="SM00479">
    <property type="entry name" value="EXOIII"/>
    <property type="match status" value="1"/>
</dbReference>
<evidence type="ECO:0000256" key="4">
    <source>
        <dbReference type="ARBA" id="ARBA00022722"/>
    </source>
</evidence>
<evidence type="ECO:0000256" key="6">
    <source>
        <dbReference type="ARBA" id="ARBA00022932"/>
    </source>
</evidence>
<evidence type="ECO:0000313" key="11">
    <source>
        <dbReference type="Proteomes" id="UP000286907"/>
    </source>
</evidence>
<evidence type="ECO:0000313" key="12">
    <source>
        <dbReference type="Proteomes" id="UP001167919"/>
    </source>
</evidence>
<dbReference type="Gene3D" id="3.30.420.10">
    <property type="entry name" value="Ribonuclease H-like superfamily/Ribonuclease H"/>
    <property type="match status" value="1"/>
</dbReference>
<evidence type="ECO:0000256" key="1">
    <source>
        <dbReference type="ARBA" id="ARBA00022679"/>
    </source>
</evidence>
<evidence type="ECO:0000256" key="3">
    <source>
        <dbReference type="ARBA" id="ARBA00022705"/>
    </source>
</evidence>
<dbReference type="InterPro" id="IPR013520">
    <property type="entry name" value="Ribonucl_H"/>
</dbReference>
<dbReference type="EMBL" id="CP029684">
    <property type="protein sequence ID" value="QAS69501.1"/>
    <property type="molecule type" value="Genomic_DNA"/>
</dbReference>
<keyword evidence="5 9" id="KW-0269">Exonuclease</keyword>
<dbReference type="InterPro" id="IPR036397">
    <property type="entry name" value="RNaseH_sf"/>
</dbReference>
<name>A0AAJ1RCZ4_9LACO</name>
<dbReference type="SUPFAM" id="SSF53098">
    <property type="entry name" value="Ribonuclease H-like"/>
    <property type="match status" value="1"/>
</dbReference>
<dbReference type="Proteomes" id="UP000286907">
    <property type="component" value="Chromosome"/>
</dbReference>
<evidence type="ECO:0000256" key="5">
    <source>
        <dbReference type="ARBA" id="ARBA00022839"/>
    </source>
</evidence>
<keyword evidence="11" id="KW-1185">Reference proteome</keyword>
<dbReference type="CDD" id="cd06130">
    <property type="entry name" value="DNA_pol_III_epsilon_like"/>
    <property type="match status" value="1"/>
</dbReference>
<dbReference type="EMBL" id="SDWY01000003">
    <property type="protein sequence ID" value="MDN6900477.1"/>
    <property type="molecule type" value="Genomic_DNA"/>
</dbReference>
<dbReference type="PANTHER" id="PTHR30231:SF42">
    <property type="entry name" value="EXONUCLEASE"/>
    <property type="match status" value="1"/>
</dbReference>
<dbReference type="PANTHER" id="PTHR30231">
    <property type="entry name" value="DNA POLYMERASE III SUBUNIT EPSILON"/>
    <property type="match status" value="1"/>
</dbReference>
<evidence type="ECO:0000313" key="10">
    <source>
        <dbReference type="EMBL" id="QAS69501.1"/>
    </source>
</evidence>
<dbReference type="FunFam" id="3.30.420.10:FF:000045">
    <property type="entry name" value="3'-5' exonuclease DinG"/>
    <property type="match status" value="1"/>
</dbReference>
<organism evidence="9 12">
    <name type="scientific">Oenococcus sicerae</name>
    <dbReference type="NCBI Taxonomy" id="2203724"/>
    <lineage>
        <taxon>Bacteria</taxon>
        <taxon>Bacillati</taxon>
        <taxon>Bacillota</taxon>
        <taxon>Bacilli</taxon>
        <taxon>Lactobacillales</taxon>
        <taxon>Lactobacillaceae</taxon>
        <taxon>Oenococcus</taxon>
    </lineage>
</organism>
<gene>
    <name evidence="10" type="ORF">DLJ48_02675</name>
    <name evidence="9" type="ORF">EVC35_05600</name>
</gene>
<proteinExistence type="predicted"/>
<evidence type="ECO:0000259" key="8">
    <source>
        <dbReference type="SMART" id="SM00479"/>
    </source>
</evidence>
<evidence type="ECO:0000256" key="2">
    <source>
        <dbReference type="ARBA" id="ARBA00022695"/>
    </source>
</evidence>
<protein>
    <recommendedName>
        <fullName evidence="7">DNA polymerase III polC-type</fullName>
    </recommendedName>
</protein>
<dbReference type="Proteomes" id="UP001167919">
    <property type="component" value="Unassembled WGS sequence"/>
</dbReference>